<keyword evidence="2" id="KW-0472">Membrane</keyword>
<evidence type="ECO:0008006" key="5">
    <source>
        <dbReference type="Google" id="ProtNLM"/>
    </source>
</evidence>
<dbReference type="EMBL" id="LJYF01000002">
    <property type="protein sequence ID" value="KRQ02712.1"/>
    <property type="molecule type" value="Genomic_DNA"/>
</dbReference>
<evidence type="ECO:0000256" key="2">
    <source>
        <dbReference type="SAM" id="Phobius"/>
    </source>
</evidence>
<accession>A0A0R3CYR5</accession>
<sequence>MKFRREWSIPWRALMLLSLCVNVVLFTYVSVQWLRPGGFRAGAGVPLRMIERVAERLPAEDAEILWSIYRGKEAELAPLQAEYRLALMKAMKTAAQTNLDKAELEAAVKDARDKRVKIGDLLVSTFVEMLERISAKGRRQLVGGYFR</sequence>
<keyword evidence="1" id="KW-0175">Coiled coil</keyword>
<organism evidence="3 4">
    <name type="scientific">Bradyrhizobium yuanmingense</name>
    <dbReference type="NCBI Taxonomy" id="108015"/>
    <lineage>
        <taxon>Bacteria</taxon>
        <taxon>Pseudomonadati</taxon>
        <taxon>Pseudomonadota</taxon>
        <taxon>Alphaproteobacteria</taxon>
        <taxon>Hyphomicrobiales</taxon>
        <taxon>Nitrobacteraceae</taxon>
        <taxon>Bradyrhizobium</taxon>
    </lineage>
</organism>
<evidence type="ECO:0000256" key="1">
    <source>
        <dbReference type="SAM" id="Coils"/>
    </source>
</evidence>
<feature type="coiled-coil region" evidence="1">
    <location>
        <begin position="85"/>
        <end position="114"/>
    </location>
</feature>
<name>A0A0R3CYR5_9BRAD</name>
<protein>
    <recommendedName>
        <fullName evidence="5">Periplasmic heavy metal sensor</fullName>
    </recommendedName>
</protein>
<reference evidence="3 4" key="1">
    <citation type="submission" date="2015-09" db="EMBL/GenBank/DDBJ databases">
        <title>Draft Genome Sequence of the Strain BR 3267 (Bradyrhizobium yuanmingense) recommended as inoculant for cowpea in Brazil.</title>
        <authorList>
            <person name="Simoes-Araujo J.L."/>
            <person name="Zilli J.E."/>
        </authorList>
    </citation>
    <scope>NUCLEOTIDE SEQUENCE [LARGE SCALE GENOMIC DNA]</scope>
    <source>
        <strain evidence="3 4">BR3267</strain>
    </source>
</reference>
<feature type="transmembrane region" description="Helical" evidence="2">
    <location>
        <begin position="12"/>
        <end position="31"/>
    </location>
</feature>
<evidence type="ECO:0000313" key="3">
    <source>
        <dbReference type="EMBL" id="KRQ02712.1"/>
    </source>
</evidence>
<dbReference type="STRING" id="108015.GA0061099_1002446"/>
<keyword evidence="2" id="KW-0812">Transmembrane</keyword>
<evidence type="ECO:0000313" key="4">
    <source>
        <dbReference type="Proteomes" id="UP000051380"/>
    </source>
</evidence>
<keyword evidence="2" id="KW-1133">Transmembrane helix</keyword>
<proteinExistence type="predicted"/>
<dbReference type="InterPro" id="IPR025961">
    <property type="entry name" value="Metal_resist"/>
</dbReference>
<comment type="caution">
    <text evidence="3">The sequence shown here is derived from an EMBL/GenBank/DDBJ whole genome shotgun (WGS) entry which is preliminary data.</text>
</comment>
<dbReference type="Pfam" id="PF13801">
    <property type="entry name" value="Metal_resist"/>
    <property type="match status" value="1"/>
</dbReference>
<dbReference type="RefSeq" id="WP_057025875.1">
    <property type="nucleotide sequence ID" value="NZ_LJYF01000002.1"/>
</dbReference>
<dbReference type="OrthoDB" id="7225567at2"/>
<dbReference type="AlphaFoldDB" id="A0A0R3CYR5"/>
<gene>
    <name evidence="3" type="ORF">AOQ72_06420</name>
</gene>
<dbReference type="Proteomes" id="UP000051380">
    <property type="component" value="Unassembled WGS sequence"/>
</dbReference>